<protein>
    <submittedName>
        <fullName evidence="1">Cobalamin-5'-phosphate synthase</fullName>
    </submittedName>
</protein>
<dbReference type="Proteomes" id="UP000192328">
    <property type="component" value="Unassembled WGS sequence"/>
</dbReference>
<organism evidence="1 2">
    <name type="scientific">Aristaeella lactis</name>
    <dbReference type="NCBI Taxonomy" id="3046383"/>
    <lineage>
        <taxon>Bacteria</taxon>
        <taxon>Bacillati</taxon>
        <taxon>Bacillota</taxon>
        <taxon>Clostridia</taxon>
        <taxon>Eubacteriales</taxon>
        <taxon>Aristaeellaceae</taxon>
        <taxon>Aristaeella</taxon>
    </lineage>
</organism>
<proteinExistence type="predicted"/>
<sequence>MRLIRSFLIAFSTYSRIPVPQVEWTEENRRYAMCFFPLIGAVLGLILWGWLALCDALRIGAFLRGAVAALLPLLVTGGIHMDGYMDVTDALASWQPKEKRLEILKDSHAGAFAVMGCAGYLLLSAALFSEARAADGLKLLCVFVLSRTLSALALTIFRNARPQGMLDDFSRTAQRRMILVSGMIYGIVCVAIWGLTGGWLALICPAAAALCLLYYRHMAYKQFGGVTGDLAGWFLQVTELALAAVVVMGGKLL</sequence>
<reference evidence="1" key="1">
    <citation type="submission" date="2017-04" db="EMBL/GenBank/DDBJ databases">
        <authorList>
            <person name="Varghese N."/>
            <person name="Submissions S."/>
        </authorList>
    </citation>
    <scope>NUCLEOTIDE SEQUENCE</scope>
    <source>
        <strain evidence="1">WTE2008</strain>
    </source>
</reference>
<gene>
    <name evidence="1" type="ORF">SAMN06297397_2023</name>
</gene>
<comment type="caution">
    <text evidence="1">The sequence shown here is derived from an EMBL/GenBank/DDBJ whole genome shotgun (WGS) entry which is preliminary data.</text>
</comment>
<evidence type="ECO:0000313" key="2">
    <source>
        <dbReference type="Proteomes" id="UP000192328"/>
    </source>
</evidence>
<dbReference type="EMBL" id="FWXZ01000003">
    <property type="protein sequence ID" value="SMC68562.1"/>
    <property type="molecule type" value="Genomic_DNA"/>
</dbReference>
<evidence type="ECO:0000313" key="1">
    <source>
        <dbReference type="EMBL" id="SMC68562.1"/>
    </source>
</evidence>
<accession>A0AC61PMH3</accession>
<keyword evidence="2" id="KW-1185">Reference proteome</keyword>
<name>A0AC61PMH3_9FIRM</name>